<dbReference type="Proteomes" id="UP001056120">
    <property type="component" value="Linkage Group LG05"/>
</dbReference>
<reference evidence="1 2" key="2">
    <citation type="journal article" date="2022" name="Mol. Ecol. Resour.">
        <title>The genomes of chicory, endive, great burdock and yacon provide insights into Asteraceae paleo-polyploidization history and plant inulin production.</title>
        <authorList>
            <person name="Fan W."/>
            <person name="Wang S."/>
            <person name="Wang H."/>
            <person name="Wang A."/>
            <person name="Jiang F."/>
            <person name="Liu H."/>
            <person name="Zhao H."/>
            <person name="Xu D."/>
            <person name="Zhang Y."/>
        </authorList>
    </citation>
    <scope>NUCLEOTIDE SEQUENCE [LARGE SCALE GENOMIC DNA]</scope>
    <source>
        <strain evidence="2">cv. Yunnan</strain>
        <tissue evidence="1">Leaves</tissue>
    </source>
</reference>
<name>A0ACB9J569_9ASTR</name>
<keyword evidence="2" id="KW-1185">Reference proteome</keyword>
<comment type="caution">
    <text evidence="1">The sequence shown here is derived from an EMBL/GenBank/DDBJ whole genome shotgun (WGS) entry which is preliminary data.</text>
</comment>
<evidence type="ECO:0000313" key="1">
    <source>
        <dbReference type="EMBL" id="KAI3814915.1"/>
    </source>
</evidence>
<proteinExistence type="predicted"/>
<organism evidence="1 2">
    <name type="scientific">Smallanthus sonchifolius</name>
    <dbReference type="NCBI Taxonomy" id="185202"/>
    <lineage>
        <taxon>Eukaryota</taxon>
        <taxon>Viridiplantae</taxon>
        <taxon>Streptophyta</taxon>
        <taxon>Embryophyta</taxon>
        <taxon>Tracheophyta</taxon>
        <taxon>Spermatophyta</taxon>
        <taxon>Magnoliopsida</taxon>
        <taxon>eudicotyledons</taxon>
        <taxon>Gunneridae</taxon>
        <taxon>Pentapetalae</taxon>
        <taxon>asterids</taxon>
        <taxon>campanulids</taxon>
        <taxon>Asterales</taxon>
        <taxon>Asteraceae</taxon>
        <taxon>Asteroideae</taxon>
        <taxon>Heliantheae alliance</taxon>
        <taxon>Millerieae</taxon>
        <taxon>Smallanthus</taxon>
    </lineage>
</organism>
<gene>
    <name evidence="1" type="ORF">L1987_14564</name>
</gene>
<sequence length="70" mass="7549">MGVMRPKLVMKSIVLVVMAGVLGIYGLIIAVIIILGLHGECPEEVHDQTPEGKPAVFSITTEQILNSQLH</sequence>
<protein>
    <submittedName>
        <fullName evidence="1">Uncharacterized protein</fullName>
    </submittedName>
</protein>
<accession>A0ACB9J569</accession>
<reference evidence="2" key="1">
    <citation type="journal article" date="2022" name="Mol. Ecol. Resour.">
        <title>The genomes of chicory, endive, great burdock and yacon provide insights into Asteraceae palaeo-polyploidization history and plant inulin production.</title>
        <authorList>
            <person name="Fan W."/>
            <person name="Wang S."/>
            <person name="Wang H."/>
            <person name="Wang A."/>
            <person name="Jiang F."/>
            <person name="Liu H."/>
            <person name="Zhao H."/>
            <person name="Xu D."/>
            <person name="Zhang Y."/>
        </authorList>
    </citation>
    <scope>NUCLEOTIDE SEQUENCE [LARGE SCALE GENOMIC DNA]</scope>
    <source>
        <strain evidence="2">cv. Yunnan</strain>
    </source>
</reference>
<evidence type="ECO:0000313" key="2">
    <source>
        <dbReference type="Proteomes" id="UP001056120"/>
    </source>
</evidence>
<dbReference type="EMBL" id="CM042022">
    <property type="protein sequence ID" value="KAI3814915.1"/>
    <property type="molecule type" value="Genomic_DNA"/>
</dbReference>